<organism evidence="7 8">
    <name type="scientific">Paratrimastix pyriformis</name>
    <dbReference type="NCBI Taxonomy" id="342808"/>
    <lineage>
        <taxon>Eukaryota</taxon>
        <taxon>Metamonada</taxon>
        <taxon>Preaxostyla</taxon>
        <taxon>Paratrimastigidae</taxon>
        <taxon>Paratrimastix</taxon>
    </lineage>
</organism>
<evidence type="ECO:0000256" key="3">
    <source>
        <dbReference type="ARBA" id="ARBA00022741"/>
    </source>
</evidence>
<dbReference type="PROSITE" id="PS50011">
    <property type="entry name" value="PROTEIN_KINASE_DOM"/>
    <property type="match status" value="1"/>
</dbReference>
<keyword evidence="5" id="KW-0067">ATP-binding</keyword>
<name>A0ABQ8U359_9EUKA</name>
<dbReference type="InterPro" id="IPR050940">
    <property type="entry name" value="Actin_reg-Ser/Thr_kinase"/>
</dbReference>
<keyword evidence="2" id="KW-0808">Transferase</keyword>
<dbReference type="Pfam" id="PF00069">
    <property type="entry name" value="Pkinase"/>
    <property type="match status" value="1"/>
</dbReference>
<dbReference type="EMBL" id="JAPMOS010000226">
    <property type="protein sequence ID" value="KAJ4453704.1"/>
    <property type="molecule type" value="Genomic_DNA"/>
</dbReference>
<comment type="caution">
    <text evidence="7">The sequence shown here is derived from an EMBL/GenBank/DDBJ whole genome shotgun (WGS) entry which is preliminary data.</text>
</comment>
<dbReference type="PANTHER" id="PTHR46485">
    <property type="entry name" value="LIM DOMAIN KINASE 1"/>
    <property type="match status" value="1"/>
</dbReference>
<dbReference type="PROSITE" id="PS00108">
    <property type="entry name" value="PROTEIN_KINASE_ST"/>
    <property type="match status" value="1"/>
</dbReference>
<dbReference type="InterPro" id="IPR011009">
    <property type="entry name" value="Kinase-like_dom_sf"/>
</dbReference>
<evidence type="ECO:0000256" key="2">
    <source>
        <dbReference type="ARBA" id="ARBA00022679"/>
    </source>
</evidence>
<keyword evidence="8" id="KW-1185">Reference proteome</keyword>
<keyword evidence="1 7" id="KW-0723">Serine/threonine-protein kinase</keyword>
<feature type="domain" description="Protein kinase" evidence="6">
    <location>
        <begin position="1"/>
        <end position="105"/>
    </location>
</feature>
<proteinExistence type="predicted"/>
<evidence type="ECO:0000256" key="4">
    <source>
        <dbReference type="ARBA" id="ARBA00022777"/>
    </source>
</evidence>
<evidence type="ECO:0000256" key="5">
    <source>
        <dbReference type="ARBA" id="ARBA00022840"/>
    </source>
</evidence>
<gene>
    <name evidence="7" type="ORF">PAPYR_11769</name>
</gene>
<evidence type="ECO:0000313" key="8">
    <source>
        <dbReference type="Proteomes" id="UP001141327"/>
    </source>
</evidence>
<reference evidence="7" key="1">
    <citation type="journal article" date="2022" name="bioRxiv">
        <title>Genomics of Preaxostyla Flagellates Illuminates Evolutionary Transitions and the Path Towards Mitochondrial Loss.</title>
        <authorList>
            <person name="Novak L.V.F."/>
            <person name="Treitli S.C."/>
            <person name="Pyrih J."/>
            <person name="Halakuc P."/>
            <person name="Pipaliya S.V."/>
            <person name="Vacek V."/>
            <person name="Brzon O."/>
            <person name="Soukal P."/>
            <person name="Eme L."/>
            <person name="Dacks J.B."/>
            <person name="Karnkowska A."/>
            <person name="Elias M."/>
            <person name="Hampl V."/>
        </authorList>
    </citation>
    <scope>NUCLEOTIDE SEQUENCE</scope>
    <source>
        <strain evidence="7">RCP-MX</strain>
    </source>
</reference>
<dbReference type="Proteomes" id="UP001141327">
    <property type="component" value="Unassembled WGS sequence"/>
</dbReference>
<sequence length="105" mass="11389">MLPLSLRIRFALHTAQGCAYLHSFDPPIIHRDLKTGNLLVDSGWNVKVSDFGLARVQADQTMSCCGTAVFCAPEVLTANKYSEKADVFSFAMPCCVVVVLISAPV</sequence>
<keyword evidence="3" id="KW-0547">Nucleotide-binding</keyword>
<keyword evidence="4 7" id="KW-0418">Kinase</keyword>
<dbReference type="InterPro" id="IPR008271">
    <property type="entry name" value="Ser/Thr_kinase_AS"/>
</dbReference>
<dbReference type="PANTHER" id="PTHR46485:SF5">
    <property type="entry name" value="CENTER DIVIDER, ISOFORM A"/>
    <property type="match status" value="1"/>
</dbReference>
<dbReference type="GO" id="GO:0004674">
    <property type="term" value="F:protein serine/threonine kinase activity"/>
    <property type="evidence" value="ECO:0007669"/>
    <property type="project" value="UniProtKB-KW"/>
</dbReference>
<dbReference type="InterPro" id="IPR000719">
    <property type="entry name" value="Prot_kinase_dom"/>
</dbReference>
<dbReference type="SUPFAM" id="SSF56112">
    <property type="entry name" value="Protein kinase-like (PK-like)"/>
    <property type="match status" value="1"/>
</dbReference>
<dbReference type="Gene3D" id="1.10.510.10">
    <property type="entry name" value="Transferase(Phosphotransferase) domain 1"/>
    <property type="match status" value="1"/>
</dbReference>
<evidence type="ECO:0000256" key="1">
    <source>
        <dbReference type="ARBA" id="ARBA00022527"/>
    </source>
</evidence>
<protein>
    <submittedName>
        <fullName evidence="7">Serine/threonine protein kinase</fullName>
    </submittedName>
</protein>
<accession>A0ABQ8U359</accession>
<evidence type="ECO:0000259" key="6">
    <source>
        <dbReference type="PROSITE" id="PS50011"/>
    </source>
</evidence>
<evidence type="ECO:0000313" key="7">
    <source>
        <dbReference type="EMBL" id="KAJ4453704.1"/>
    </source>
</evidence>